<evidence type="ECO:0000313" key="2">
    <source>
        <dbReference type="Proteomes" id="UP000186817"/>
    </source>
</evidence>
<feature type="non-terminal residue" evidence="1">
    <location>
        <position position="1"/>
    </location>
</feature>
<reference evidence="1 2" key="1">
    <citation type="submission" date="2016-02" db="EMBL/GenBank/DDBJ databases">
        <title>Genome analysis of coral dinoflagellate symbionts highlights evolutionary adaptations to a symbiotic lifestyle.</title>
        <authorList>
            <person name="Aranda M."/>
            <person name="Li Y."/>
            <person name="Liew Y.J."/>
            <person name="Baumgarten S."/>
            <person name="Simakov O."/>
            <person name="Wilson M."/>
            <person name="Piel J."/>
            <person name="Ashoor H."/>
            <person name="Bougouffa S."/>
            <person name="Bajic V.B."/>
            <person name="Ryu T."/>
            <person name="Ravasi T."/>
            <person name="Bayer T."/>
            <person name="Micklem G."/>
            <person name="Kim H."/>
            <person name="Bhak J."/>
            <person name="Lajeunesse T.C."/>
            <person name="Voolstra C.R."/>
        </authorList>
    </citation>
    <scope>NUCLEOTIDE SEQUENCE [LARGE SCALE GENOMIC DNA]</scope>
    <source>
        <strain evidence="1 2">CCMP2467</strain>
    </source>
</reference>
<proteinExistence type="predicted"/>
<sequence>VLILSVDQLHGLAEGHLKDYRREDADEHYALLLRFSSGSFGDTADPSFLRLS</sequence>
<evidence type="ECO:0000313" key="1">
    <source>
        <dbReference type="EMBL" id="OLP54370.1"/>
    </source>
</evidence>
<keyword evidence="2" id="KW-1185">Reference proteome</keyword>
<name>A0A1Q9AGM4_SYMMI</name>
<gene>
    <name evidence="1" type="ORF">AK812_SmicGene48610</name>
</gene>
<comment type="caution">
    <text evidence="1">The sequence shown here is derived from an EMBL/GenBank/DDBJ whole genome shotgun (WGS) entry which is preliminary data.</text>
</comment>
<accession>A0A1Q9AGM4</accession>
<protein>
    <submittedName>
        <fullName evidence="1">Uncharacterized protein</fullName>
    </submittedName>
</protein>
<organism evidence="1 2">
    <name type="scientific">Symbiodinium microadriaticum</name>
    <name type="common">Dinoflagellate</name>
    <name type="synonym">Zooxanthella microadriatica</name>
    <dbReference type="NCBI Taxonomy" id="2951"/>
    <lineage>
        <taxon>Eukaryota</taxon>
        <taxon>Sar</taxon>
        <taxon>Alveolata</taxon>
        <taxon>Dinophyceae</taxon>
        <taxon>Suessiales</taxon>
        <taxon>Symbiodiniaceae</taxon>
        <taxon>Symbiodinium</taxon>
    </lineage>
</organism>
<dbReference type="AlphaFoldDB" id="A0A1Q9AGM4"/>
<dbReference type="Proteomes" id="UP000186817">
    <property type="component" value="Unassembled WGS sequence"/>
</dbReference>
<dbReference type="EMBL" id="LSRX01008391">
    <property type="protein sequence ID" value="OLP54370.1"/>
    <property type="molecule type" value="Genomic_DNA"/>
</dbReference>